<sequence length="509" mass="54711">MTAPRPITFGARLRQLARERGAAEAVRFLAADGQEEAIGWDALDASVDRIAHVLAAQGVGRGDVVGIGLANTPTHLASSLAVWRLGATTLVADPHLTPELAAALKARIGARLWISEASGSGDLDRARLERLAAFAPGTPVADAVSCPGKIVLSGGSTGLPKMMADDRPYMRIPGASWGRIAPALGFRADQVQLVAGALAHNAPQTWAQNGLFEGNRLILMEKFDADRALLAIDRFRVGFAMVVPTMMVRMLDRLEATGARLDSLHAFYHTGAPCPAWLKAAWIERLGPDRVFEMYGSGENTGQTVLTGPEWLARKGTVGRGFETEIRIYGPDGARLGPRARGEIFMRPEDLSGRSRYLGPEAPRPRRDADGFQSIGDMGWLDDEGYLYLAGRSDDVINTGGVKVHPEVVEAELLRHPQVADAVVLGISDRDWGQRVLACIVPAEGFSPDPAALHDFCAAHLAPAEVPKRFELRRTLPRDGFGKIRRKSLRAELEPAGDKDGPGSPTSGD</sequence>
<dbReference type="GO" id="GO:0031956">
    <property type="term" value="F:medium-chain fatty acid-CoA ligase activity"/>
    <property type="evidence" value="ECO:0007669"/>
    <property type="project" value="TreeGrafter"/>
</dbReference>
<dbReference type="KEGG" id="rsu:NHU_03725"/>
<dbReference type="PANTHER" id="PTHR43201">
    <property type="entry name" value="ACYL-COA SYNTHETASE"/>
    <property type="match status" value="1"/>
</dbReference>
<evidence type="ECO:0000313" key="6">
    <source>
        <dbReference type="EMBL" id="BAQ70851.1"/>
    </source>
</evidence>
<dbReference type="AlphaFoldDB" id="A0A0D6B739"/>
<proteinExistence type="inferred from homology"/>
<protein>
    <submittedName>
        <fullName evidence="6">Long-chain-fatty-acid-CoA ligase</fullName>
    </submittedName>
</protein>
<evidence type="ECO:0000259" key="5">
    <source>
        <dbReference type="Pfam" id="PF13193"/>
    </source>
</evidence>
<dbReference type="Gene3D" id="3.30.300.30">
    <property type="match status" value="1"/>
</dbReference>
<evidence type="ECO:0000256" key="2">
    <source>
        <dbReference type="ARBA" id="ARBA00022598"/>
    </source>
</evidence>
<evidence type="ECO:0000256" key="3">
    <source>
        <dbReference type="SAM" id="MobiDB-lite"/>
    </source>
</evidence>
<feature type="domain" description="AMP-binding enzyme C-terminal" evidence="5">
    <location>
        <begin position="409"/>
        <end position="483"/>
    </location>
</feature>
<name>A0A0D6B739_RHOSU</name>
<evidence type="ECO:0000259" key="4">
    <source>
        <dbReference type="Pfam" id="PF00501"/>
    </source>
</evidence>
<dbReference type="EMBL" id="AP014800">
    <property type="protein sequence ID" value="BAQ70851.1"/>
    <property type="molecule type" value="Genomic_DNA"/>
</dbReference>
<dbReference type="Gene3D" id="3.40.50.12780">
    <property type="entry name" value="N-terminal domain of ligase-like"/>
    <property type="match status" value="1"/>
</dbReference>
<dbReference type="Proteomes" id="UP000064912">
    <property type="component" value="Chromosome"/>
</dbReference>
<dbReference type="Pfam" id="PF13193">
    <property type="entry name" value="AMP-binding_C"/>
    <property type="match status" value="1"/>
</dbReference>
<feature type="compositionally biased region" description="Basic and acidic residues" evidence="3">
    <location>
        <begin position="489"/>
        <end position="501"/>
    </location>
</feature>
<dbReference type="Pfam" id="PF00501">
    <property type="entry name" value="AMP-binding"/>
    <property type="match status" value="1"/>
</dbReference>
<evidence type="ECO:0000256" key="1">
    <source>
        <dbReference type="ARBA" id="ARBA00006432"/>
    </source>
</evidence>
<dbReference type="InterPro" id="IPR000873">
    <property type="entry name" value="AMP-dep_synth/lig_dom"/>
</dbReference>
<keyword evidence="2 6" id="KW-0436">Ligase</keyword>
<dbReference type="eggNOG" id="COG0318">
    <property type="taxonomic scope" value="Bacteria"/>
</dbReference>
<dbReference type="InterPro" id="IPR025110">
    <property type="entry name" value="AMP-bd_C"/>
</dbReference>
<gene>
    <name evidence="6" type="ORF">NHU_03725</name>
</gene>
<dbReference type="InterPro" id="IPR045851">
    <property type="entry name" value="AMP-bd_C_sf"/>
</dbReference>
<dbReference type="GO" id="GO:0006631">
    <property type="term" value="P:fatty acid metabolic process"/>
    <property type="evidence" value="ECO:0007669"/>
    <property type="project" value="TreeGrafter"/>
</dbReference>
<evidence type="ECO:0000313" key="7">
    <source>
        <dbReference type="Proteomes" id="UP000064912"/>
    </source>
</evidence>
<feature type="region of interest" description="Disordered" evidence="3">
    <location>
        <begin position="487"/>
        <end position="509"/>
    </location>
</feature>
<feature type="domain" description="AMP-dependent synthetase/ligase" evidence="4">
    <location>
        <begin position="17"/>
        <end position="347"/>
    </location>
</feature>
<reference evidence="6 7" key="1">
    <citation type="submission" date="2015-02" db="EMBL/GenBank/DDBJ databases">
        <title>Genome sequene of Rhodovulum sulfidophilum DSM 2351.</title>
        <authorList>
            <person name="Nagao N."/>
        </authorList>
    </citation>
    <scope>NUCLEOTIDE SEQUENCE [LARGE SCALE GENOMIC DNA]</scope>
    <source>
        <strain evidence="6 7">DSM 2351</strain>
    </source>
</reference>
<accession>A0A0D6B739</accession>
<dbReference type="PATRIC" id="fig|35806.4.peg.3819"/>
<comment type="similarity">
    <text evidence="1">Belongs to the ATP-dependent AMP-binding enzyme family.</text>
</comment>
<dbReference type="PANTHER" id="PTHR43201:SF5">
    <property type="entry name" value="MEDIUM-CHAIN ACYL-COA LIGASE ACSF2, MITOCHONDRIAL"/>
    <property type="match status" value="1"/>
</dbReference>
<dbReference type="SUPFAM" id="SSF56801">
    <property type="entry name" value="Acetyl-CoA synthetase-like"/>
    <property type="match status" value="1"/>
</dbReference>
<organism evidence="6 7">
    <name type="scientific">Rhodovulum sulfidophilum</name>
    <name type="common">Rhodobacter sulfidophilus</name>
    <dbReference type="NCBI Taxonomy" id="35806"/>
    <lineage>
        <taxon>Bacteria</taxon>
        <taxon>Pseudomonadati</taxon>
        <taxon>Pseudomonadota</taxon>
        <taxon>Alphaproteobacteria</taxon>
        <taxon>Rhodobacterales</taxon>
        <taxon>Paracoccaceae</taxon>
        <taxon>Rhodovulum</taxon>
    </lineage>
</organism>
<dbReference type="InterPro" id="IPR042099">
    <property type="entry name" value="ANL_N_sf"/>
</dbReference>